<name>A0A0F3Q3U6_ANAPH</name>
<evidence type="ECO:0000313" key="2">
    <source>
        <dbReference type="EMBL" id="KJV86119.1"/>
    </source>
</evidence>
<dbReference type="AlphaFoldDB" id="A0A0F3Q3U6"/>
<dbReference type="EMBL" id="LAOD01000016">
    <property type="protein sequence ID" value="KJV86119.1"/>
    <property type="molecule type" value="Genomic_DNA"/>
</dbReference>
<comment type="caution">
    <text evidence="2">The sequence shown here is derived from an EMBL/GenBank/DDBJ whole genome shotgun (WGS) entry which is preliminary data.</text>
</comment>
<accession>A0A0F3Q3U6</accession>
<evidence type="ECO:0000256" key="1">
    <source>
        <dbReference type="SAM" id="MobiDB-lite"/>
    </source>
</evidence>
<evidence type="ECO:0000313" key="3">
    <source>
        <dbReference type="Proteomes" id="UP000033722"/>
    </source>
</evidence>
<gene>
    <name evidence="2" type="ORF">APHCRT_0739</name>
</gene>
<reference evidence="2 3" key="1">
    <citation type="submission" date="2015-01" db="EMBL/GenBank/DDBJ databases">
        <title>Genome Sequencing of Rickettsiales.</title>
        <authorList>
            <person name="Daugherty S.C."/>
            <person name="Su Q."/>
            <person name="Abolude K."/>
            <person name="Beier-Sexton M."/>
            <person name="Carlyon J.A."/>
            <person name="Carter R."/>
            <person name="Day N.P."/>
            <person name="Dumler S.J."/>
            <person name="Dyachenko V."/>
            <person name="Godinez A."/>
            <person name="Kurtti T.J."/>
            <person name="Lichay M."/>
            <person name="Mullins K.E."/>
            <person name="Ott S."/>
            <person name="Pappas-Brown V."/>
            <person name="Paris D.H."/>
            <person name="Patel P."/>
            <person name="Richards A.L."/>
            <person name="Sadzewicz L."/>
            <person name="Sears K."/>
            <person name="Seidman D."/>
            <person name="Sengamalay N."/>
            <person name="Stenos J."/>
            <person name="Tallon L.J."/>
            <person name="Vincent G."/>
            <person name="Fraser C.M."/>
            <person name="Munderloh U."/>
            <person name="Dunning-Hotopp J.C."/>
        </authorList>
    </citation>
    <scope>NUCLEOTIDE SEQUENCE [LARGE SCALE GENOMIC DNA]</scope>
    <source>
        <strain evidence="2 3">CRT53-1</strain>
    </source>
</reference>
<feature type="region of interest" description="Disordered" evidence="1">
    <location>
        <begin position="1"/>
        <end position="20"/>
    </location>
</feature>
<organism evidence="2 3">
    <name type="scientific">Anaplasma phagocytophilum str. CRT53-1</name>
    <dbReference type="NCBI Taxonomy" id="1359157"/>
    <lineage>
        <taxon>Bacteria</taxon>
        <taxon>Pseudomonadati</taxon>
        <taxon>Pseudomonadota</taxon>
        <taxon>Alphaproteobacteria</taxon>
        <taxon>Rickettsiales</taxon>
        <taxon>Anaplasmataceae</taxon>
        <taxon>Anaplasma</taxon>
        <taxon>phagocytophilum group</taxon>
    </lineage>
</organism>
<dbReference type="Proteomes" id="UP000033722">
    <property type="component" value="Unassembled WGS sequence"/>
</dbReference>
<protein>
    <submittedName>
        <fullName evidence="2">Uncharacterized protein</fullName>
    </submittedName>
</protein>
<proteinExistence type="predicted"/>
<sequence>MISPVQPRLTPAKQSCPPNLTTQLRPLNEGIAVYGGHNTTLHVEPPDNEF</sequence>